<organism evidence="2 3">
    <name type="scientific">Parasponia andersonii</name>
    <name type="common">Sponia andersonii</name>
    <dbReference type="NCBI Taxonomy" id="3476"/>
    <lineage>
        <taxon>Eukaryota</taxon>
        <taxon>Viridiplantae</taxon>
        <taxon>Streptophyta</taxon>
        <taxon>Embryophyta</taxon>
        <taxon>Tracheophyta</taxon>
        <taxon>Spermatophyta</taxon>
        <taxon>Magnoliopsida</taxon>
        <taxon>eudicotyledons</taxon>
        <taxon>Gunneridae</taxon>
        <taxon>Pentapetalae</taxon>
        <taxon>rosids</taxon>
        <taxon>fabids</taxon>
        <taxon>Rosales</taxon>
        <taxon>Cannabaceae</taxon>
        <taxon>Parasponia</taxon>
    </lineage>
</organism>
<feature type="compositionally biased region" description="Basic residues" evidence="1">
    <location>
        <begin position="32"/>
        <end position="50"/>
    </location>
</feature>
<dbReference type="Proteomes" id="UP000237105">
    <property type="component" value="Unassembled WGS sequence"/>
</dbReference>
<feature type="compositionally biased region" description="Polar residues" evidence="1">
    <location>
        <begin position="99"/>
        <end position="109"/>
    </location>
</feature>
<evidence type="ECO:0000313" key="3">
    <source>
        <dbReference type="Proteomes" id="UP000237105"/>
    </source>
</evidence>
<dbReference type="EMBL" id="JXTB01000028">
    <property type="protein sequence ID" value="PON74478.1"/>
    <property type="molecule type" value="Genomic_DNA"/>
</dbReference>
<feature type="non-terminal residue" evidence="2">
    <location>
        <position position="1"/>
    </location>
</feature>
<evidence type="ECO:0000313" key="2">
    <source>
        <dbReference type="EMBL" id="PON74478.1"/>
    </source>
</evidence>
<accession>A0A2P5DMG3</accession>
<keyword evidence="3" id="KW-1185">Reference proteome</keyword>
<protein>
    <submittedName>
        <fullName evidence="2">Uncharacterized protein</fullName>
    </submittedName>
</protein>
<feature type="region of interest" description="Disordered" evidence="1">
    <location>
        <begin position="1"/>
        <end position="50"/>
    </location>
</feature>
<feature type="region of interest" description="Disordered" evidence="1">
    <location>
        <begin position="75"/>
        <end position="118"/>
    </location>
</feature>
<proteinExistence type="predicted"/>
<dbReference type="OrthoDB" id="10308523at2759"/>
<evidence type="ECO:0000256" key="1">
    <source>
        <dbReference type="SAM" id="MobiDB-lite"/>
    </source>
</evidence>
<gene>
    <name evidence="2" type="ORF">PanWU01x14_048850</name>
</gene>
<sequence>ESKKEKRKNMISSEGEKNIIRLLTKKSSFPFSKRKKDKKEKERKKGKRKSLFRIPYDALKNNDLNHETLSEITIHGLEQRNSHNQSIRQSSNREDGNEPIQTPTSSLINDPNREQNDDKNLRESVGQYELGVHLVRVVHGDEVKRQHRNRKHRHEAVDPRTLLRREYLPPLHRTVGDKHCEV</sequence>
<reference evidence="3" key="1">
    <citation type="submission" date="2016-06" db="EMBL/GenBank/DDBJ databases">
        <title>Parallel loss of symbiosis genes in relatives of nitrogen-fixing non-legume Parasponia.</title>
        <authorList>
            <person name="Van Velzen R."/>
            <person name="Holmer R."/>
            <person name="Bu F."/>
            <person name="Rutten L."/>
            <person name="Van Zeijl A."/>
            <person name="Liu W."/>
            <person name="Santuari L."/>
            <person name="Cao Q."/>
            <person name="Sharma T."/>
            <person name="Shen D."/>
            <person name="Roswanjaya Y."/>
            <person name="Wardhani T."/>
            <person name="Kalhor M.S."/>
            <person name="Jansen J."/>
            <person name="Van den Hoogen J."/>
            <person name="Gungor B."/>
            <person name="Hartog M."/>
            <person name="Hontelez J."/>
            <person name="Verver J."/>
            <person name="Yang W.-C."/>
            <person name="Schijlen E."/>
            <person name="Repin R."/>
            <person name="Schilthuizen M."/>
            <person name="Schranz E."/>
            <person name="Heidstra R."/>
            <person name="Miyata K."/>
            <person name="Fedorova E."/>
            <person name="Kohlen W."/>
            <person name="Bisseling T."/>
            <person name="Smit S."/>
            <person name="Geurts R."/>
        </authorList>
    </citation>
    <scope>NUCLEOTIDE SEQUENCE [LARGE SCALE GENOMIC DNA]</scope>
    <source>
        <strain evidence="3">cv. WU1-14</strain>
    </source>
</reference>
<comment type="caution">
    <text evidence="2">The sequence shown here is derived from an EMBL/GenBank/DDBJ whole genome shotgun (WGS) entry which is preliminary data.</text>
</comment>
<name>A0A2P5DMG3_PARAD</name>
<dbReference type="AlphaFoldDB" id="A0A2P5DMG3"/>